<proteinExistence type="predicted"/>
<gene>
    <name evidence="1" type="ORF">SBAD_LOCUS708</name>
</gene>
<organism evidence="3">
    <name type="scientific">Soboliphyme baturini</name>
    <dbReference type="NCBI Taxonomy" id="241478"/>
    <lineage>
        <taxon>Eukaryota</taxon>
        <taxon>Metazoa</taxon>
        <taxon>Ecdysozoa</taxon>
        <taxon>Nematoda</taxon>
        <taxon>Enoplea</taxon>
        <taxon>Dorylaimia</taxon>
        <taxon>Dioctophymatida</taxon>
        <taxon>Dioctophymatoidea</taxon>
        <taxon>Soboliphymatidae</taxon>
        <taxon>Soboliphyme</taxon>
    </lineage>
</organism>
<accession>A0A183IAR4</accession>
<dbReference type="WBParaSite" id="SBAD_0000073101-mRNA-1">
    <property type="protein sequence ID" value="SBAD_0000073101-mRNA-1"/>
    <property type="gene ID" value="SBAD_0000073101"/>
</dbReference>
<keyword evidence="2" id="KW-1185">Reference proteome</keyword>
<sequence>MVRQNTLFAGWKVDSNTSMSFSQESALDFVTAFASALRALTSGSLEYAALKELPLGFHVGGHRWDLFKLSCGVVCKFCSCAHRR</sequence>
<reference evidence="1 2" key="2">
    <citation type="submission" date="2018-11" db="EMBL/GenBank/DDBJ databases">
        <authorList>
            <consortium name="Pathogen Informatics"/>
        </authorList>
    </citation>
    <scope>NUCLEOTIDE SEQUENCE [LARGE SCALE GENOMIC DNA]</scope>
</reference>
<dbReference type="AlphaFoldDB" id="A0A183IAR4"/>
<evidence type="ECO:0000313" key="2">
    <source>
        <dbReference type="Proteomes" id="UP000270296"/>
    </source>
</evidence>
<dbReference type="EMBL" id="UZAM01003202">
    <property type="protein sequence ID" value="VDO87519.1"/>
    <property type="molecule type" value="Genomic_DNA"/>
</dbReference>
<dbReference type="Proteomes" id="UP000270296">
    <property type="component" value="Unassembled WGS sequence"/>
</dbReference>
<protein>
    <submittedName>
        <fullName evidence="1 3">Uncharacterized protein</fullName>
    </submittedName>
</protein>
<reference evidence="3" key="1">
    <citation type="submission" date="2016-06" db="UniProtKB">
        <authorList>
            <consortium name="WormBaseParasite"/>
        </authorList>
    </citation>
    <scope>IDENTIFICATION</scope>
</reference>
<name>A0A183IAR4_9BILA</name>
<evidence type="ECO:0000313" key="3">
    <source>
        <dbReference type="WBParaSite" id="SBAD_0000073101-mRNA-1"/>
    </source>
</evidence>
<evidence type="ECO:0000313" key="1">
    <source>
        <dbReference type="EMBL" id="VDO87519.1"/>
    </source>
</evidence>